<name>A0A397GTZ9_9GLOM</name>
<accession>A0A397GTZ9</accession>
<dbReference type="EMBL" id="PQFF01000394">
    <property type="protein sequence ID" value="RHZ53148.1"/>
    <property type="molecule type" value="Genomic_DNA"/>
</dbReference>
<keyword evidence="3" id="KW-1185">Reference proteome</keyword>
<evidence type="ECO:0000256" key="1">
    <source>
        <dbReference type="SAM" id="MobiDB-lite"/>
    </source>
</evidence>
<feature type="region of interest" description="Disordered" evidence="1">
    <location>
        <begin position="1"/>
        <end position="20"/>
    </location>
</feature>
<proteinExistence type="predicted"/>
<sequence length="65" mass="7682">MTKNLPTMTPTQHKRRYGEPEERYEDIIAENVWRGNDGIQMMEMMELYYDGNDGVYNDGNDGVYE</sequence>
<dbReference type="Proteomes" id="UP000266861">
    <property type="component" value="Unassembled WGS sequence"/>
</dbReference>
<reference evidence="2 3" key="1">
    <citation type="submission" date="2018-08" db="EMBL/GenBank/DDBJ databases">
        <title>Genome and evolution of the arbuscular mycorrhizal fungus Diversispora epigaea (formerly Glomus versiforme) and its bacterial endosymbionts.</title>
        <authorList>
            <person name="Sun X."/>
            <person name="Fei Z."/>
            <person name="Harrison M."/>
        </authorList>
    </citation>
    <scope>NUCLEOTIDE SEQUENCE [LARGE SCALE GENOMIC DNA]</scope>
    <source>
        <strain evidence="2 3">IT104</strain>
    </source>
</reference>
<feature type="compositionally biased region" description="Polar residues" evidence="1">
    <location>
        <begin position="1"/>
        <end position="11"/>
    </location>
</feature>
<evidence type="ECO:0000313" key="3">
    <source>
        <dbReference type="Proteomes" id="UP000266861"/>
    </source>
</evidence>
<gene>
    <name evidence="2" type="ORF">Glove_450g28</name>
</gene>
<protein>
    <submittedName>
        <fullName evidence="2">Uncharacterized protein</fullName>
    </submittedName>
</protein>
<comment type="caution">
    <text evidence="2">The sequence shown here is derived from an EMBL/GenBank/DDBJ whole genome shotgun (WGS) entry which is preliminary data.</text>
</comment>
<evidence type="ECO:0000313" key="2">
    <source>
        <dbReference type="EMBL" id="RHZ53148.1"/>
    </source>
</evidence>
<dbReference type="AlphaFoldDB" id="A0A397GTZ9"/>
<organism evidence="2 3">
    <name type="scientific">Diversispora epigaea</name>
    <dbReference type="NCBI Taxonomy" id="1348612"/>
    <lineage>
        <taxon>Eukaryota</taxon>
        <taxon>Fungi</taxon>
        <taxon>Fungi incertae sedis</taxon>
        <taxon>Mucoromycota</taxon>
        <taxon>Glomeromycotina</taxon>
        <taxon>Glomeromycetes</taxon>
        <taxon>Diversisporales</taxon>
        <taxon>Diversisporaceae</taxon>
        <taxon>Diversispora</taxon>
    </lineage>
</organism>